<accession>A0ABM8QTG6</accession>
<keyword evidence="3" id="KW-1185">Reference proteome</keyword>
<evidence type="ECO:0000313" key="2">
    <source>
        <dbReference type="EMBL" id="CAE6714580.1"/>
    </source>
</evidence>
<dbReference type="PROSITE" id="PS51459">
    <property type="entry name" value="FIDO"/>
    <property type="match status" value="1"/>
</dbReference>
<dbReference type="InterPro" id="IPR040198">
    <property type="entry name" value="Fido_containing"/>
</dbReference>
<dbReference type="InterPro" id="IPR003812">
    <property type="entry name" value="Fido"/>
</dbReference>
<dbReference type="PANTHER" id="PTHR13504:SF38">
    <property type="entry name" value="FIDO DOMAIN-CONTAINING PROTEIN"/>
    <property type="match status" value="1"/>
</dbReference>
<comment type="caution">
    <text evidence="2">The sequence shown here is derived from an EMBL/GenBank/DDBJ whole genome shotgun (WGS) entry which is preliminary data.</text>
</comment>
<evidence type="ECO:0000259" key="1">
    <source>
        <dbReference type="PROSITE" id="PS51459"/>
    </source>
</evidence>
<dbReference type="InterPro" id="IPR036597">
    <property type="entry name" value="Fido-like_dom_sf"/>
</dbReference>
<sequence length="116" mass="12833">MDDFVNQVNRNWETMDAVVLAAWVLWRLNWIHPFINGNGRTARAACYFVLCVKAGLWLPGSVILPELIRRERARYEQGLQAADAGDMAPLHALLSDLLSEQLNGGNSAAQGADQTP</sequence>
<protein>
    <recommendedName>
        <fullName evidence="1">Fido domain-containing protein</fullName>
    </recommendedName>
</protein>
<feature type="domain" description="Fido" evidence="1">
    <location>
        <begin position="1"/>
        <end position="96"/>
    </location>
</feature>
<organism evidence="2 3">
    <name type="scientific">Paraburkholderia haematera</name>
    <dbReference type="NCBI Taxonomy" id="2793077"/>
    <lineage>
        <taxon>Bacteria</taxon>
        <taxon>Pseudomonadati</taxon>
        <taxon>Pseudomonadota</taxon>
        <taxon>Betaproteobacteria</taxon>
        <taxon>Burkholderiales</taxon>
        <taxon>Burkholderiaceae</taxon>
        <taxon>Paraburkholderia</taxon>
    </lineage>
</organism>
<dbReference type="Gene3D" id="1.10.3290.10">
    <property type="entry name" value="Fido-like domain"/>
    <property type="match status" value="1"/>
</dbReference>
<name>A0ABM8QTG6_9BURK</name>
<dbReference type="Proteomes" id="UP000672526">
    <property type="component" value="Unassembled WGS sequence"/>
</dbReference>
<dbReference type="EMBL" id="CAJNBK010000002">
    <property type="protein sequence ID" value="CAE6714580.1"/>
    <property type="molecule type" value="Genomic_DNA"/>
</dbReference>
<dbReference type="Pfam" id="PF02661">
    <property type="entry name" value="Fic"/>
    <property type="match status" value="1"/>
</dbReference>
<reference evidence="2 3" key="1">
    <citation type="submission" date="2021-02" db="EMBL/GenBank/DDBJ databases">
        <authorList>
            <person name="Vanwijnsberghe S."/>
        </authorList>
    </citation>
    <scope>NUCLEOTIDE SEQUENCE [LARGE SCALE GENOMIC DNA]</scope>
    <source>
        <strain evidence="2 3">LMG 31837</strain>
    </source>
</reference>
<evidence type="ECO:0000313" key="3">
    <source>
        <dbReference type="Proteomes" id="UP000672526"/>
    </source>
</evidence>
<proteinExistence type="predicted"/>
<dbReference type="PANTHER" id="PTHR13504">
    <property type="entry name" value="FIDO DOMAIN-CONTAINING PROTEIN DDB_G0283145"/>
    <property type="match status" value="1"/>
</dbReference>
<dbReference type="SUPFAM" id="SSF140931">
    <property type="entry name" value="Fic-like"/>
    <property type="match status" value="1"/>
</dbReference>
<gene>
    <name evidence="2" type="ORF">R69888_01311</name>
</gene>